<reference evidence="7 8" key="1">
    <citation type="journal article" date="2010" name="Int. J. Syst. Evol. Microbiol.">
        <title>Vagococcus penaei sp. nov., isolated from spoilage microbiota of cooked shrimp (Penaeus vannamei).</title>
        <authorList>
            <person name="Jaffres E."/>
            <person name="Prevost H."/>
            <person name="Rossero A."/>
            <person name="Joffraud J.J."/>
            <person name="Dousset X."/>
        </authorList>
    </citation>
    <scope>NUCLEOTIDE SEQUENCE [LARGE SCALE GENOMIC DNA]</scope>
    <source>
        <strain evidence="7 8">CD276</strain>
    </source>
</reference>
<dbReference type="OrthoDB" id="9809206at2"/>
<proteinExistence type="inferred from homology"/>
<dbReference type="STRING" id="633807.BW732_10280"/>
<evidence type="ECO:0000256" key="5">
    <source>
        <dbReference type="ARBA" id="ARBA00022989"/>
    </source>
</evidence>
<dbReference type="Proteomes" id="UP000188246">
    <property type="component" value="Chromosome"/>
</dbReference>
<keyword evidence="3" id="KW-1003">Cell membrane</keyword>
<dbReference type="GO" id="GO:0008381">
    <property type="term" value="F:mechanosensitive monoatomic ion channel activity"/>
    <property type="evidence" value="ECO:0007669"/>
    <property type="project" value="InterPro"/>
</dbReference>
<dbReference type="Gene3D" id="3.30.70.100">
    <property type="match status" value="1"/>
</dbReference>
<evidence type="ECO:0000256" key="3">
    <source>
        <dbReference type="ARBA" id="ARBA00022475"/>
    </source>
</evidence>
<dbReference type="PANTHER" id="PTHR30460">
    <property type="entry name" value="MODERATE CONDUCTANCE MECHANOSENSITIVE CHANNEL YBIO"/>
    <property type="match status" value="1"/>
</dbReference>
<dbReference type="Pfam" id="PF00924">
    <property type="entry name" value="MS_channel_2nd"/>
    <property type="match status" value="1"/>
</dbReference>
<dbReference type="InterPro" id="IPR049142">
    <property type="entry name" value="MS_channel_1st"/>
</dbReference>
<evidence type="ECO:0000256" key="2">
    <source>
        <dbReference type="ARBA" id="ARBA00008017"/>
    </source>
</evidence>
<evidence type="ECO:0000313" key="7">
    <source>
        <dbReference type="EMBL" id="AQP54551.1"/>
    </source>
</evidence>
<accession>A0A1Q2D8A7</accession>
<dbReference type="SUPFAM" id="SSF50182">
    <property type="entry name" value="Sm-like ribonucleoproteins"/>
    <property type="match status" value="1"/>
</dbReference>
<dbReference type="InterPro" id="IPR011066">
    <property type="entry name" value="MscS_channel_C_sf"/>
</dbReference>
<comment type="similarity">
    <text evidence="2">Belongs to the MscS (TC 1.A.23) family.</text>
</comment>
<dbReference type="InterPro" id="IPR023408">
    <property type="entry name" value="MscS_beta-dom_sf"/>
</dbReference>
<dbReference type="Gene3D" id="1.10.287.1260">
    <property type="match status" value="1"/>
</dbReference>
<dbReference type="Gene3D" id="2.30.30.60">
    <property type="match status" value="1"/>
</dbReference>
<evidence type="ECO:0000256" key="4">
    <source>
        <dbReference type="ARBA" id="ARBA00022692"/>
    </source>
</evidence>
<keyword evidence="8" id="KW-1185">Reference proteome</keyword>
<dbReference type="InterPro" id="IPR045276">
    <property type="entry name" value="YbiO_bact"/>
</dbReference>
<keyword evidence="5" id="KW-1133">Transmembrane helix</keyword>
<dbReference type="PANTHER" id="PTHR30460:SF0">
    <property type="entry name" value="MODERATE CONDUCTANCE MECHANOSENSITIVE CHANNEL YBIO"/>
    <property type="match status" value="1"/>
</dbReference>
<evidence type="ECO:0000256" key="6">
    <source>
        <dbReference type="ARBA" id="ARBA00023136"/>
    </source>
</evidence>
<protein>
    <submittedName>
        <fullName evidence="7">Uncharacterized protein</fullName>
    </submittedName>
</protein>
<evidence type="ECO:0000313" key="8">
    <source>
        <dbReference type="Proteomes" id="UP000188246"/>
    </source>
</evidence>
<evidence type="ECO:0000256" key="1">
    <source>
        <dbReference type="ARBA" id="ARBA00004651"/>
    </source>
</evidence>
<name>A0A1Q2D8A7_9ENTE</name>
<dbReference type="KEGG" id="vpi:BW732_10280"/>
<dbReference type="EMBL" id="CP019609">
    <property type="protein sequence ID" value="AQP54551.1"/>
    <property type="molecule type" value="Genomic_DNA"/>
</dbReference>
<dbReference type="InterPro" id="IPR010920">
    <property type="entry name" value="LSM_dom_sf"/>
</dbReference>
<keyword evidence="6" id="KW-0472">Membrane</keyword>
<dbReference type="InterPro" id="IPR006685">
    <property type="entry name" value="MscS_channel_2nd"/>
</dbReference>
<sequence>MASTSSTDAPIELLKQTEKSINVFQKFWNNLDWDKIISTTIYKGLLIILVLVILALSRKIILKIMTNSIEKYKKRQKYDEGRLDTLQTVAKNFFQYLLFFLAIYCILTILGVPVGSLIAGAGIAGVAIGLGAQGFINDVITGFFIIYERQLEVGDHVIVNSIEGTVYQVGLRTTQVKSFNGTLNYIPNREILVISNLSRGDQQVLINIRVKPDEDIEKVKRLIDEVNKEKTGAIPDLKSDIVINGLVNLENGDFAVRVTTYATAGSQFNVKTELTTAYIEKLTTNGIEIPSAPIKLTVK</sequence>
<dbReference type="RefSeq" id="WP_077276633.1">
    <property type="nucleotide sequence ID" value="NZ_CP019609.1"/>
</dbReference>
<organism evidence="7 8">
    <name type="scientific">Vagococcus penaei</name>
    <dbReference type="NCBI Taxonomy" id="633807"/>
    <lineage>
        <taxon>Bacteria</taxon>
        <taxon>Bacillati</taxon>
        <taxon>Bacillota</taxon>
        <taxon>Bacilli</taxon>
        <taxon>Lactobacillales</taxon>
        <taxon>Enterococcaceae</taxon>
        <taxon>Vagococcus</taxon>
    </lineage>
</organism>
<dbReference type="Pfam" id="PF21088">
    <property type="entry name" value="MS_channel_1st"/>
    <property type="match status" value="1"/>
</dbReference>
<dbReference type="SUPFAM" id="SSF82689">
    <property type="entry name" value="Mechanosensitive channel protein MscS (YggB), C-terminal domain"/>
    <property type="match status" value="1"/>
</dbReference>
<keyword evidence="4" id="KW-0812">Transmembrane</keyword>
<dbReference type="InterPro" id="IPR011014">
    <property type="entry name" value="MscS_channel_TM-2"/>
</dbReference>
<dbReference type="SUPFAM" id="SSF82861">
    <property type="entry name" value="Mechanosensitive channel protein MscS (YggB), transmembrane region"/>
    <property type="match status" value="1"/>
</dbReference>
<gene>
    <name evidence="7" type="ORF">BW732_10280</name>
</gene>
<dbReference type="GO" id="GO:0005886">
    <property type="term" value="C:plasma membrane"/>
    <property type="evidence" value="ECO:0007669"/>
    <property type="project" value="UniProtKB-SubCell"/>
</dbReference>
<comment type="subcellular location">
    <subcellularLocation>
        <location evidence="1">Cell membrane</location>
        <topology evidence="1">Multi-pass membrane protein</topology>
    </subcellularLocation>
</comment>
<dbReference type="AlphaFoldDB" id="A0A1Q2D8A7"/>